<evidence type="ECO:0000313" key="10">
    <source>
        <dbReference type="EMBL" id="MBM2417525.1"/>
    </source>
</evidence>
<evidence type="ECO:0000313" key="9">
    <source>
        <dbReference type="EMBL" id="MBM2412857.1"/>
    </source>
</evidence>
<dbReference type="NCBIfam" id="NF007980">
    <property type="entry name" value="PRK10707.1"/>
    <property type="match status" value="1"/>
</dbReference>
<evidence type="ECO:0000256" key="6">
    <source>
        <dbReference type="ARBA" id="ARBA00022842"/>
    </source>
</evidence>
<proteinExistence type="inferred from homology"/>
<keyword evidence="7" id="KW-0464">Manganese</keyword>
<dbReference type="InterPro" id="IPR000086">
    <property type="entry name" value="NUDIX_hydrolase_dom"/>
</dbReference>
<keyword evidence="12" id="KW-1185">Reference proteome</keyword>
<dbReference type="CDD" id="cd03426">
    <property type="entry name" value="NUDIX_CoAse_Nudt7"/>
    <property type="match status" value="1"/>
</dbReference>
<dbReference type="InterPro" id="IPR045121">
    <property type="entry name" value="CoAse"/>
</dbReference>
<comment type="cofactor">
    <cofactor evidence="1">
        <name>Mn(2+)</name>
        <dbReference type="ChEBI" id="CHEBI:29035"/>
    </cofactor>
</comment>
<dbReference type="SUPFAM" id="SSF55811">
    <property type="entry name" value="Nudix"/>
    <property type="match status" value="1"/>
</dbReference>
<dbReference type="EMBL" id="JAFBXF010000006">
    <property type="protein sequence ID" value="MBM2417525.1"/>
    <property type="molecule type" value="Genomic_DNA"/>
</dbReference>
<evidence type="ECO:0000256" key="7">
    <source>
        <dbReference type="ARBA" id="ARBA00023211"/>
    </source>
</evidence>
<evidence type="ECO:0000313" key="11">
    <source>
        <dbReference type="Proteomes" id="UP000755667"/>
    </source>
</evidence>
<dbReference type="PROSITE" id="PS51462">
    <property type="entry name" value="NUDIX"/>
    <property type="match status" value="1"/>
</dbReference>
<dbReference type="PANTHER" id="PTHR12992">
    <property type="entry name" value="NUDIX HYDROLASE"/>
    <property type="match status" value="1"/>
</dbReference>
<keyword evidence="6" id="KW-0460">Magnesium</keyword>
<feature type="domain" description="Nudix hydrolase" evidence="8">
    <location>
        <begin position="51"/>
        <end position="187"/>
    </location>
</feature>
<evidence type="ECO:0000313" key="12">
    <source>
        <dbReference type="Proteomes" id="UP000809440"/>
    </source>
</evidence>
<dbReference type="EMBL" id="JAFBXE010000006">
    <property type="protein sequence ID" value="MBM2412857.1"/>
    <property type="molecule type" value="Genomic_DNA"/>
</dbReference>
<dbReference type="Proteomes" id="UP000809440">
    <property type="component" value="Unassembled WGS sequence"/>
</dbReference>
<evidence type="ECO:0000256" key="2">
    <source>
        <dbReference type="ARBA" id="ARBA00001946"/>
    </source>
</evidence>
<name>A0A9Q2S576_9RHOB</name>
<comment type="similarity">
    <text evidence="3">Belongs to the Nudix hydrolase family. PCD1 subfamily.</text>
</comment>
<dbReference type="GO" id="GO:0009132">
    <property type="term" value="P:nucleoside diphosphate metabolic process"/>
    <property type="evidence" value="ECO:0007669"/>
    <property type="project" value="InterPro"/>
</dbReference>
<protein>
    <submittedName>
        <fullName evidence="9">CoA pyrophosphatase</fullName>
    </submittedName>
</protein>
<gene>
    <name evidence="9" type="ORF">JQX41_11125</name>
    <name evidence="10" type="ORF">JQX48_11130</name>
</gene>
<evidence type="ECO:0000256" key="1">
    <source>
        <dbReference type="ARBA" id="ARBA00001936"/>
    </source>
</evidence>
<evidence type="ECO:0000256" key="5">
    <source>
        <dbReference type="ARBA" id="ARBA00022801"/>
    </source>
</evidence>
<evidence type="ECO:0000256" key="3">
    <source>
        <dbReference type="ARBA" id="ARBA00006506"/>
    </source>
</evidence>
<dbReference type="GO" id="GO:0000287">
    <property type="term" value="F:magnesium ion binding"/>
    <property type="evidence" value="ECO:0007669"/>
    <property type="project" value="InterPro"/>
</dbReference>
<evidence type="ECO:0000259" key="8">
    <source>
        <dbReference type="PROSITE" id="PS51462"/>
    </source>
</evidence>
<dbReference type="GO" id="GO:0010945">
    <property type="term" value="F:coenzyme A diphosphatase activity"/>
    <property type="evidence" value="ECO:0007669"/>
    <property type="project" value="InterPro"/>
</dbReference>
<dbReference type="PANTHER" id="PTHR12992:SF11">
    <property type="entry name" value="MITOCHONDRIAL COENZYME A DIPHOSPHATASE NUDT8"/>
    <property type="match status" value="1"/>
</dbReference>
<dbReference type="Proteomes" id="UP000755667">
    <property type="component" value="Unassembled WGS sequence"/>
</dbReference>
<sequence length="214" mass="23824">MTSTRRPWGSRQKRCRVNERSRLEAALQQNSTASSDFDLNPDVVLPVGRKLRPAGVLVPVIVGAQGTEVLLTKRSSRLKHHPGQIAFPGGKQDEGDIDVIAAALREAEEEVGLPKTHVEVLGTLPTHETVTGFLVTPVVGWIERGFDELPEPGEVAEVFRVPLAHVTDAELYTIQSRRWRGTRRHYYTVPFGPYYIWGATARILRGLAQRMEAV</sequence>
<dbReference type="Gene3D" id="3.90.79.10">
    <property type="entry name" value="Nucleoside Triphosphate Pyrophosphohydrolase"/>
    <property type="match status" value="1"/>
</dbReference>
<comment type="caution">
    <text evidence="9">The sequence shown here is derived from an EMBL/GenBank/DDBJ whole genome shotgun (WGS) entry which is preliminary data.</text>
</comment>
<comment type="cofactor">
    <cofactor evidence="2">
        <name>Mg(2+)</name>
        <dbReference type="ChEBI" id="CHEBI:18420"/>
    </cofactor>
</comment>
<accession>A0A9Q2S576</accession>
<dbReference type="AlphaFoldDB" id="A0A9Q2S576"/>
<keyword evidence="4" id="KW-0479">Metal-binding</keyword>
<dbReference type="PROSITE" id="PS01293">
    <property type="entry name" value="NUDIX_COA"/>
    <property type="match status" value="1"/>
</dbReference>
<evidence type="ECO:0000256" key="4">
    <source>
        <dbReference type="ARBA" id="ARBA00022723"/>
    </source>
</evidence>
<dbReference type="OrthoDB" id="9802805at2"/>
<dbReference type="InterPro" id="IPR015797">
    <property type="entry name" value="NUDIX_hydrolase-like_dom_sf"/>
</dbReference>
<dbReference type="GO" id="GO:0030145">
    <property type="term" value="F:manganese ion binding"/>
    <property type="evidence" value="ECO:0007669"/>
    <property type="project" value="InterPro"/>
</dbReference>
<keyword evidence="5" id="KW-0378">Hydrolase</keyword>
<dbReference type="Pfam" id="PF00293">
    <property type="entry name" value="NUDIX"/>
    <property type="match status" value="1"/>
</dbReference>
<dbReference type="InterPro" id="IPR000059">
    <property type="entry name" value="NUDIX_hydrolase_NudL_CS"/>
</dbReference>
<reference evidence="9 12" key="1">
    <citation type="submission" date="2021-01" db="EMBL/GenBank/DDBJ databases">
        <title>Diatom-associated Roseobacters Show Island Model of Population Structure.</title>
        <authorList>
            <person name="Qu L."/>
            <person name="Feng X."/>
            <person name="Chen Y."/>
            <person name="Li L."/>
            <person name="Wang X."/>
            <person name="Hu Z."/>
            <person name="Wang H."/>
            <person name="Luo H."/>
        </authorList>
    </citation>
    <scope>NUCLEOTIDE SEQUENCE</scope>
    <source>
        <strain evidence="10 12">CC28-63</strain>
        <strain evidence="9">CC28-69</strain>
    </source>
</reference>
<organism evidence="9 11">
    <name type="scientific">Marivita cryptomonadis</name>
    <dbReference type="NCBI Taxonomy" id="505252"/>
    <lineage>
        <taxon>Bacteria</taxon>
        <taxon>Pseudomonadati</taxon>
        <taxon>Pseudomonadota</taxon>
        <taxon>Alphaproteobacteria</taxon>
        <taxon>Rhodobacterales</taxon>
        <taxon>Roseobacteraceae</taxon>
        <taxon>Marivita</taxon>
    </lineage>
</organism>